<feature type="region of interest" description="Disordered" evidence="1">
    <location>
        <begin position="78"/>
        <end position="98"/>
    </location>
</feature>
<evidence type="ECO:0000256" key="1">
    <source>
        <dbReference type="SAM" id="MobiDB-lite"/>
    </source>
</evidence>
<dbReference type="EMBL" id="JAVJAF010000001">
    <property type="protein sequence ID" value="MDR6235289.1"/>
    <property type="molecule type" value="Genomic_DNA"/>
</dbReference>
<feature type="compositionally biased region" description="Basic and acidic residues" evidence="1">
    <location>
        <begin position="87"/>
        <end position="98"/>
    </location>
</feature>
<dbReference type="AlphaFoldDB" id="A0AAJ2EX91"/>
<comment type="caution">
    <text evidence="2">The sequence shown here is derived from an EMBL/GenBank/DDBJ whole genome shotgun (WGS) entry which is preliminary data.</text>
</comment>
<gene>
    <name evidence="2" type="ORF">QE440_003030</name>
</gene>
<dbReference type="RefSeq" id="WP_309759754.1">
    <property type="nucleotide sequence ID" value="NZ_JAVJAF010000001.1"/>
</dbReference>
<sequence length="98" mass="10611">MITRLPSATASPLTYDVCPLGADSPSLSIDILRQGFLALDNHLQLAVGREIKHQLRERLIADLNAQPVDTTALAIEAEETPPVAATPRRERQTRLSGG</sequence>
<evidence type="ECO:0000313" key="3">
    <source>
        <dbReference type="Proteomes" id="UP001268036"/>
    </source>
</evidence>
<evidence type="ECO:0000313" key="2">
    <source>
        <dbReference type="EMBL" id="MDR6235289.1"/>
    </source>
</evidence>
<organism evidence="2 3">
    <name type="scientific">Pseudomonas oryzihabitans</name>
    <dbReference type="NCBI Taxonomy" id="47885"/>
    <lineage>
        <taxon>Bacteria</taxon>
        <taxon>Pseudomonadati</taxon>
        <taxon>Pseudomonadota</taxon>
        <taxon>Gammaproteobacteria</taxon>
        <taxon>Pseudomonadales</taxon>
        <taxon>Pseudomonadaceae</taxon>
        <taxon>Pseudomonas</taxon>
    </lineage>
</organism>
<protein>
    <submittedName>
        <fullName evidence="2">Uncharacterized protein</fullName>
    </submittedName>
</protein>
<dbReference type="Proteomes" id="UP001268036">
    <property type="component" value="Unassembled WGS sequence"/>
</dbReference>
<reference evidence="2" key="1">
    <citation type="submission" date="2023-08" db="EMBL/GenBank/DDBJ databases">
        <title>Functional and genomic diversity of the sorghum phyllosphere microbiome.</title>
        <authorList>
            <person name="Shade A."/>
        </authorList>
    </citation>
    <scope>NUCLEOTIDE SEQUENCE</scope>
    <source>
        <strain evidence="2">SORGH_AS_0201</strain>
    </source>
</reference>
<accession>A0AAJ2EX91</accession>
<proteinExistence type="predicted"/>
<name>A0AAJ2EX91_9PSED</name>